<gene>
    <name evidence="4" type="ORF">GCM10008090_33630</name>
</gene>
<sequence>MKGSLQETLGRVRPPRVQITYDVETGDAIELKELPFIVGIMADLSGDIVDELPPMKERQFIEIDRDNIDLVMKKIKPRLMLSWSDSTSTSSTEENDETEAAKPRAPVELFFESMDDFYPTKIITRIASLNDNYQQRRNLRDLIAKLDGNDKLINMLNETVADKDQQKQLKATFDGKTVDEFSTLDANEVTQKIIDDGGMVLHDSQKPYAMEQLGSFTVGVIGKGIEVEDATQVDCIGLINKRIDDIDHVLAAALDDILHHKAFQKLEGSWRGLHYLVKHTETSKHLKLRLLNASRDDLFKDLTKAVEFDQSGLFKMIYEKEYGTFGGEPYSVLIGDYEIGRLPNDIKFLELMSQVAAAAHAPFITNAYSSLFDLADFSSLHKPRDLAKIFESQELAKWRSFRETEDSRYISLTLPRVLMRLPYDPKKNPVEGINYKETVNGTDASSFLWSGSTFALAQRITNAFALYGWTAAIRGVEGGGLIEGLPTYTFPTAQGDTALTCPTEVAITDRREKELNDLGFMAICHCKGTDKAAFFGGQSTNQPRKYNTNEANANAAISSMLPYILSASRFAHYIKVIMREKIGSFMTRSNVEDYLNTWIAQYVLLDDAPPQEVKARYPLRQARIAVSDVPGKPGAYRATVFLKPHFQLEELTTSIRLVADLPS</sequence>
<reference evidence="4" key="2">
    <citation type="submission" date="2020-09" db="EMBL/GenBank/DDBJ databases">
        <authorList>
            <person name="Sun Q."/>
            <person name="Kim S."/>
        </authorList>
    </citation>
    <scope>NUCLEOTIDE SEQUENCE</scope>
    <source>
        <strain evidence="4">KCTC 12711</strain>
    </source>
</reference>
<evidence type="ECO:0000313" key="4">
    <source>
        <dbReference type="EMBL" id="GHA20970.1"/>
    </source>
</evidence>
<feature type="compositionally biased region" description="Low complexity" evidence="1">
    <location>
        <begin position="83"/>
        <end position="92"/>
    </location>
</feature>
<feature type="domain" description="TssC1 C-terminal" evidence="3">
    <location>
        <begin position="550"/>
        <end position="661"/>
    </location>
</feature>
<evidence type="ECO:0008006" key="6">
    <source>
        <dbReference type="Google" id="ProtNLM"/>
    </source>
</evidence>
<evidence type="ECO:0000256" key="1">
    <source>
        <dbReference type="SAM" id="MobiDB-lite"/>
    </source>
</evidence>
<dbReference type="PANTHER" id="PTHR35565">
    <property type="entry name" value="CYTOPLASMIC PROTEIN-RELATED"/>
    <property type="match status" value="1"/>
</dbReference>
<evidence type="ECO:0000259" key="3">
    <source>
        <dbReference type="Pfam" id="PF18945"/>
    </source>
</evidence>
<dbReference type="InterPro" id="IPR044031">
    <property type="entry name" value="TssC1_N"/>
</dbReference>
<dbReference type="EMBL" id="BMXA01000009">
    <property type="protein sequence ID" value="GHA20970.1"/>
    <property type="molecule type" value="Genomic_DNA"/>
</dbReference>
<dbReference type="InterPro" id="IPR010269">
    <property type="entry name" value="T6SS_TssC-like"/>
</dbReference>
<evidence type="ECO:0000259" key="2">
    <source>
        <dbReference type="Pfam" id="PF05943"/>
    </source>
</evidence>
<dbReference type="AlphaFoldDB" id="A0A918S2T1"/>
<dbReference type="InterPro" id="IPR044032">
    <property type="entry name" value="TssC1_C"/>
</dbReference>
<feature type="domain" description="TssC1 N-terminal" evidence="2">
    <location>
        <begin position="241"/>
        <end position="540"/>
    </location>
</feature>
<evidence type="ECO:0000313" key="5">
    <source>
        <dbReference type="Proteomes" id="UP000614811"/>
    </source>
</evidence>
<reference evidence="4" key="1">
    <citation type="journal article" date="2014" name="Int. J. Syst. Evol. Microbiol.">
        <title>Complete genome sequence of Corynebacterium casei LMG S-19264T (=DSM 44701T), isolated from a smear-ripened cheese.</title>
        <authorList>
            <consortium name="US DOE Joint Genome Institute (JGI-PGF)"/>
            <person name="Walter F."/>
            <person name="Albersmeier A."/>
            <person name="Kalinowski J."/>
            <person name="Ruckert C."/>
        </authorList>
    </citation>
    <scope>NUCLEOTIDE SEQUENCE</scope>
    <source>
        <strain evidence="4">KCTC 12711</strain>
    </source>
</reference>
<protein>
    <recommendedName>
        <fullName evidence="6">Type VI secretion system contractile sheath large subunit</fullName>
    </recommendedName>
</protein>
<dbReference type="NCBIfam" id="TIGR03355">
    <property type="entry name" value="VI_chp_2"/>
    <property type="match status" value="1"/>
</dbReference>
<dbReference type="RefSeq" id="WP_189402877.1">
    <property type="nucleotide sequence ID" value="NZ_BMXA01000009.1"/>
</dbReference>
<dbReference type="Proteomes" id="UP000614811">
    <property type="component" value="Unassembled WGS sequence"/>
</dbReference>
<dbReference type="InterPro" id="IPR008312">
    <property type="entry name" value="T6SS_TssB1"/>
</dbReference>
<keyword evidence="5" id="KW-1185">Reference proteome</keyword>
<dbReference type="NCBIfam" id="TIGR03358">
    <property type="entry name" value="VI_chp_5"/>
    <property type="match status" value="1"/>
</dbReference>
<dbReference type="Pfam" id="PF18945">
    <property type="entry name" value="VipB_2"/>
    <property type="match status" value="1"/>
</dbReference>
<comment type="caution">
    <text evidence="4">The sequence shown here is derived from an EMBL/GenBank/DDBJ whole genome shotgun (WGS) entry which is preliminary data.</text>
</comment>
<name>A0A918S2T1_9GAMM</name>
<dbReference type="Pfam" id="PF05591">
    <property type="entry name" value="T6SS_VipA"/>
    <property type="match status" value="1"/>
</dbReference>
<organism evidence="4 5">
    <name type="scientific">Arenicella chitinivorans</name>
    <dbReference type="NCBI Taxonomy" id="1329800"/>
    <lineage>
        <taxon>Bacteria</taxon>
        <taxon>Pseudomonadati</taxon>
        <taxon>Pseudomonadota</taxon>
        <taxon>Gammaproteobacteria</taxon>
        <taxon>Arenicellales</taxon>
        <taxon>Arenicellaceae</taxon>
        <taxon>Arenicella</taxon>
    </lineage>
</organism>
<proteinExistence type="predicted"/>
<accession>A0A918S2T1</accession>
<dbReference type="Pfam" id="PF05943">
    <property type="entry name" value="VipB"/>
    <property type="match status" value="1"/>
</dbReference>
<feature type="region of interest" description="Disordered" evidence="1">
    <location>
        <begin position="83"/>
        <end position="102"/>
    </location>
</feature>
<dbReference type="PANTHER" id="PTHR35565:SF3">
    <property type="entry name" value="TYPE VI SECRETION SYSTEM SHEATH PROTEIN TSSC1"/>
    <property type="match status" value="1"/>
</dbReference>